<dbReference type="PANTHER" id="PTHR31896:SF43">
    <property type="entry name" value="PROTEIN ENHANCED PSEUDOMONAS SUSCEPTIBILITY 1"/>
    <property type="match status" value="1"/>
</dbReference>
<keyword evidence="1" id="KW-0808">Transferase</keyword>
<name>A0A2Z7BYM5_9LAMI</name>
<dbReference type="SUPFAM" id="SSF52777">
    <property type="entry name" value="CoA-dependent acyltransferases"/>
    <property type="match status" value="1"/>
</dbReference>
<sequence length="435" mass="49164">MAETRELSTSMVRAANCSSSTKIHLTPWDSRLLAVDPIQKGLLYCKSENQENTHKFLDHLKISLSRTLDFFPPLAGRLATIKHEDNNTRSFYIDCNNQGAQFIHAVASGITVNDILNAKYVPKIVRSFFSCNGVNKLEETWRPLLTVQVTELEDGCFIGCTLNHGVVDGTSFWHFFNSWAEISRGFQSPSKHPILERWFPEDVDIPIQIPFSDEKLLEEFIPPQTEERFFRFSREKVTELKERANSDHSCNNISSFQAVLAHLWQSITRCRNDDRRNIRLIIPVGRRRRLSPPLPEGYFGNAVKAVSITTAAPQLLSCGLGWAASQINEALASQTDEETRNWYRYWVNSPTILTKGAILSDCLIVSSSPRFNVYGNDFGWGKPAAVRTGSGNKTDGKITFFPGPEPGSMDVEICLLEETLNVMDEDVEFMKYVSP</sequence>
<dbReference type="OrthoDB" id="1862401at2759"/>
<protein>
    <recommendedName>
        <fullName evidence="4">HXXXD-type acyl-transferase family protein</fullName>
    </recommendedName>
</protein>
<evidence type="ECO:0000313" key="2">
    <source>
        <dbReference type="EMBL" id="KZV39743.1"/>
    </source>
</evidence>
<evidence type="ECO:0008006" key="4">
    <source>
        <dbReference type="Google" id="ProtNLM"/>
    </source>
</evidence>
<keyword evidence="3" id="KW-1185">Reference proteome</keyword>
<dbReference type="AlphaFoldDB" id="A0A2Z7BYM5"/>
<evidence type="ECO:0000256" key="1">
    <source>
        <dbReference type="ARBA" id="ARBA00022679"/>
    </source>
</evidence>
<dbReference type="GO" id="GO:0016740">
    <property type="term" value="F:transferase activity"/>
    <property type="evidence" value="ECO:0007669"/>
    <property type="project" value="UniProtKB-KW"/>
</dbReference>
<dbReference type="InterPro" id="IPR023213">
    <property type="entry name" value="CAT-like_dom_sf"/>
</dbReference>
<dbReference type="Proteomes" id="UP000250235">
    <property type="component" value="Unassembled WGS sequence"/>
</dbReference>
<dbReference type="PANTHER" id="PTHR31896">
    <property type="entry name" value="FAMILY REGULATORY PROTEIN, PUTATIVE (AFU_ORTHOLOGUE AFUA_3G14730)-RELATED"/>
    <property type="match status" value="1"/>
</dbReference>
<evidence type="ECO:0000313" key="3">
    <source>
        <dbReference type="Proteomes" id="UP000250235"/>
    </source>
</evidence>
<dbReference type="Pfam" id="PF02458">
    <property type="entry name" value="Transferase"/>
    <property type="match status" value="1"/>
</dbReference>
<dbReference type="InterPro" id="IPR051283">
    <property type="entry name" value="Sec_Metabolite_Acyltrans"/>
</dbReference>
<dbReference type="EMBL" id="KV000896">
    <property type="protein sequence ID" value="KZV39743.1"/>
    <property type="molecule type" value="Genomic_DNA"/>
</dbReference>
<gene>
    <name evidence="2" type="ORF">F511_08205</name>
</gene>
<accession>A0A2Z7BYM5</accession>
<reference evidence="2 3" key="1">
    <citation type="journal article" date="2015" name="Proc. Natl. Acad. Sci. U.S.A.">
        <title>The resurrection genome of Boea hygrometrica: A blueprint for survival of dehydration.</title>
        <authorList>
            <person name="Xiao L."/>
            <person name="Yang G."/>
            <person name="Zhang L."/>
            <person name="Yang X."/>
            <person name="Zhao S."/>
            <person name="Ji Z."/>
            <person name="Zhou Q."/>
            <person name="Hu M."/>
            <person name="Wang Y."/>
            <person name="Chen M."/>
            <person name="Xu Y."/>
            <person name="Jin H."/>
            <person name="Xiao X."/>
            <person name="Hu G."/>
            <person name="Bao F."/>
            <person name="Hu Y."/>
            <person name="Wan P."/>
            <person name="Li L."/>
            <person name="Deng X."/>
            <person name="Kuang T."/>
            <person name="Xiang C."/>
            <person name="Zhu J.K."/>
            <person name="Oliver M.J."/>
            <person name="He Y."/>
        </authorList>
    </citation>
    <scope>NUCLEOTIDE SEQUENCE [LARGE SCALE GENOMIC DNA]</scope>
    <source>
        <strain evidence="3">cv. XS01</strain>
    </source>
</reference>
<organism evidence="2 3">
    <name type="scientific">Dorcoceras hygrometricum</name>
    <dbReference type="NCBI Taxonomy" id="472368"/>
    <lineage>
        <taxon>Eukaryota</taxon>
        <taxon>Viridiplantae</taxon>
        <taxon>Streptophyta</taxon>
        <taxon>Embryophyta</taxon>
        <taxon>Tracheophyta</taxon>
        <taxon>Spermatophyta</taxon>
        <taxon>Magnoliopsida</taxon>
        <taxon>eudicotyledons</taxon>
        <taxon>Gunneridae</taxon>
        <taxon>Pentapetalae</taxon>
        <taxon>asterids</taxon>
        <taxon>lamiids</taxon>
        <taxon>Lamiales</taxon>
        <taxon>Gesneriaceae</taxon>
        <taxon>Didymocarpoideae</taxon>
        <taxon>Trichosporeae</taxon>
        <taxon>Loxocarpinae</taxon>
        <taxon>Dorcoceras</taxon>
    </lineage>
</organism>
<proteinExistence type="predicted"/>
<dbReference type="Gene3D" id="3.30.559.10">
    <property type="entry name" value="Chloramphenicol acetyltransferase-like domain"/>
    <property type="match status" value="2"/>
</dbReference>